<dbReference type="Proteomes" id="UP000058857">
    <property type="component" value="Chromosome 1"/>
</dbReference>
<gene>
    <name evidence="1" type="ORF">LBBP_03450</name>
</gene>
<evidence type="ECO:0000313" key="1">
    <source>
        <dbReference type="EMBL" id="ALO27642.1"/>
    </source>
</evidence>
<protein>
    <submittedName>
        <fullName evidence="1">Uncharacterized protein</fullName>
    </submittedName>
</protein>
<dbReference type="EMBL" id="CP012029">
    <property type="protein sequence ID" value="ALO27642.1"/>
    <property type="molecule type" value="Genomic_DNA"/>
</dbReference>
<sequence length="41" mass="4447">MIGIGILNEDKALSQKETKVALLFKDRSAGFGARCKISLHS</sequence>
<evidence type="ECO:0000313" key="2">
    <source>
        <dbReference type="Proteomes" id="UP000058857"/>
    </source>
</evidence>
<dbReference type="PATRIC" id="fig|280505.15.peg.3364"/>
<organism evidence="1">
    <name type="scientific">Leptospira borgpetersenii serovar Ballum</name>
    <dbReference type="NCBI Taxonomy" id="280505"/>
    <lineage>
        <taxon>Bacteria</taxon>
        <taxon>Pseudomonadati</taxon>
        <taxon>Spirochaetota</taxon>
        <taxon>Spirochaetia</taxon>
        <taxon>Leptospirales</taxon>
        <taxon>Leptospiraceae</taxon>
        <taxon>Leptospira</taxon>
    </lineage>
</organism>
<dbReference type="AlphaFoldDB" id="A0A0S2IVF3"/>
<name>A0A0S2IVF3_LEPBO</name>
<proteinExistence type="predicted"/>
<reference evidence="1 2" key="1">
    <citation type="journal article" date="2015" name="PLoS Negl. Trop. Dis.">
        <title>Distribution of Plasmids in Distinct Leptospira Pathogenic Species.</title>
        <authorList>
            <person name="Wang Y."/>
            <person name="Zhuang X."/>
            <person name="Zhong Y."/>
            <person name="Zhang C."/>
            <person name="Zhang Y."/>
            <person name="Zeng L."/>
            <person name="Zhu Y."/>
            <person name="He P."/>
            <person name="Dong K."/>
            <person name="Pal U."/>
            <person name="Guo X."/>
            <person name="Qin J."/>
        </authorList>
    </citation>
    <scope>NUCLEOTIDE SEQUENCE [LARGE SCALE GENOMIC DNA]</scope>
    <source>
        <strain evidence="1 2">56604</strain>
    </source>
</reference>
<accession>A0A0S2IVF3</accession>